<dbReference type="OrthoDB" id="10381398at2759"/>
<dbReference type="AlphaFoldDB" id="A0A0J9WC51"/>
<organism evidence="2 3">
    <name type="scientific">Plasmodium vivax North Korean</name>
    <dbReference type="NCBI Taxonomy" id="1035514"/>
    <lineage>
        <taxon>Eukaryota</taxon>
        <taxon>Sar</taxon>
        <taxon>Alveolata</taxon>
        <taxon>Apicomplexa</taxon>
        <taxon>Aconoidasida</taxon>
        <taxon>Haemosporida</taxon>
        <taxon>Plasmodiidae</taxon>
        <taxon>Plasmodium</taxon>
        <taxon>Plasmodium (Plasmodium)</taxon>
    </lineage>
</organism>
<feature type="compositionally biased region" description="Basic and acidic residues" evidence="1">
    <location>
        <begin position="222"/>
        <end position="233"/>
    </location>
</feature>
<name>A0A0J9WC51_PLAVI</name>
<dbReference type="Proteomes" id="UP000053239">
    <property type="component" value="Unassembled WGS sequence"/>
</dbReference>
<evidence type="ECO:0000313" key="3">
    <source>
        <dbReference type="Proteomes" id="UP000053239"/>
    </source>
</evidence>
<feature type="compositionally biased region" description="Polar residues" evidence="1">
    <location>
        <begin position="245"/>
        <end position="258"/>
    </location>
</feature>
<feature type="region of interest" description="Disordered" evidence="1">
    <location>
        <begin position="209"/>
        <end position="379"/>
    </location>
</feature>
<protein>
    <submittedName>
        <fullName evidence="2">Uncharacterized protein</fullName>
    </submittedName>
</protein>
<proteinExistence type="predicted"/>
<dbReference type="EMBL" id="KQ235474">
    <property type="protein sequence ID" value="KMZ98403.1"/>
    <property type="molecule type" value="Genomic_DNA"/>
</dbReference>
<accession>A0A0J9WC51</accession>
<sequence length="487" mass="56349">MAHPCQKAFEYPSYECYDKIKYEFGKKWDEYRYSIFEDVLTFEKKHTTNIVEKYKELSDVFYNLKKYLSNGHVFSSNVYNGQGACKYISYLLCEGISKQYGKCDQEIFNTFKEFVDSYNKSTNHRKCKEMVKHLEDHEYKKIKELYHFYDKYKEILPKLQFWYKEYCEDVLYLVGLYNSFLYKYTSHSTEFNNILKKMGELMKPVTKAGGTKCRKTYPMNEPRLHEPPVEKTHQPPNTPLEPGNRLSQQGTLDSAPNSKSEKVRSSTTMLGAEQKIKDTENLQGSQVSDQLDAPAVSATSVLQEPTEGRSPHQEIGHSEQHESIKQQETYDLGEPTRSGSSYEQENPYGSGSSYEQENPHGSGSLYKPESSYAPGSYHKQGGYTKINEKLLPGEYPNVVTEQLEEHGPGKENVGFMTNVQNVISGIMKDVDPVPVVGVSDFINFKNIINDRHIFIVKIHFINYSNLYNLYPTKNIIIFMYIYNIYNV</sequence>
<feature type="compositionally biased region" description="Polar residues" evidence="1">
    <location>
        <begin position="337"/>
        <end position="361"/>
    </location>
</feature>
<feature type="compositionally biased region" description="Basic and acidic residues" evidence="1">
    <location>
        <begin position="306"/>
        <end position="325"/>
    </location>
</feature>
<reference evidence="2 3" key="1">
    <citation type="submission" date="2011-09" db="EMBL/GenBank/DDBJ databases">
        <title>The Genome Sequence of Plasmodium vivax North Korean.</title>
        <authorList>
            <consortium name="The Broad Institute Genome Sequencing Platform"/>
            <consortium name="The Broad Institute Genome Sequencing Center for Infectious Disease"/>
            <person name="Neafsey D."/>
            <person name="Carlton J."/>
            <person name="Barnwell J."/>
            <person name="Collins W."/>
            <person name="Escalante A."/>
            <person name="Mullikin J."/>
            <person name="Saul A."/>
            <person name="Guigo R."/>
            <person name="Camara F."/>
            <person name="Young S.K."/>
            <person name="Zeng Q."/>
            <person name="Gargeya S."/>
            <person name="Fitzgerald M."/>
            <person name="Haas B."/>
            <person name="Abouelleil A."/>
            <person name="Alvarado L."/>
            <person name="Arachchi H.M."/>
            <person name="Berlin A."/>
            <person name="Brown A."/>
            <person name="Chapman S.B."/>
            <person name="Chen Z."/>
            <person name="Dunbar C."/>
            <person name="Freedman E."/>
            <person name="Gearin G."/>
            <person name="Gellesch M."/>
            <person name="Goldberg J."/>
            <person name="Griggs A."/>
            <person name="Gujja S."/>
            <person name="Heiman D."/>
            <person name="Howarth C."/>
            <person name="Larson L."/>
            <person name="Lui A."/>
            <person name="MacDonald P.J.P."/>
            <person name="Montmayeur A."/>
            <person name="Murphy C."/>
            <person name="Neiman D."/>
            <person name="Pearson M."/>
            <person name="Priest M."/>
            <person name="Roberts A."/>
            <person name="Saif S."/>
            <person name="Shea T."/>
            <person name="Shenoy N."/>
            <person name="Sisk P."/>
            <person name="Stolte C."/>
            <person name="Sykes S."/>
            <person name="Wortman J."/>
            <person name="Nusbaum C."/>
            <person name="Birren B."/>
        </authorList>
    </citation>
    <scope>NUCLEOTIDE SEQUENCE [LARGE SCALE GENOMIC DNA]</scope>
    <source>
        <strain evidence="2 3">North Korean</strain>
    </source>
</reference>
<evidence type="ECO:0000256" key="1">
    <source>
        <dbReference type="SAM" id="MobiDB-lite"/>
    </source>
</evidence>
<evidence type="ECO:0000313" key="2">
    <source>
        <dbReference type="EMBL" id="KMZ98403.1"/>
    </source>
</evidence>
<gene>
    <name evidence="2" type="ORF">PVNG_04347</name>
</gene>